<evidence type="ECO:0000313" key="4">
    <source>
        <dbReference type="Proteomes" id="UP001596972"/>
    </source>
</evidence>
<gene>
    <name evidence="3" type="ORF">ACFQ11_05015</name>
</gene>
<dbReference type="InterPro" id="IPR012338">
    <property type="entry name" value="Beta-lactam/transpept-like"/>
</dbReference>
<evidence type="ECO:0000259" key="2">
    <source>
        <dbReference type="Pfam" id="PF00144"/>
    </source>
</evidence>
<reference evidence="4" key="1">
    <citation type="journal article" date="2019" name="Int. J. Syst. Evol. Microbiol.">
        <title>The Global Catalogue of Microorganisms (GCM) 10K type strain sequencing project: providing services to taxonomists for standard genome sequencing and annotation.</title>
        <authorList>
            <consortium name="The Broad Institute Genomics Platform"/>
            <consortium name="The Broad Institute Genome Sequencing Center for Infectious Disease"/>
            <person name="Wu L."/>
            <person name="Ma J."/>
        </authorList>
    </citation>
    <scope>NUCLEOTIDE SEQUENCE [LARGE SCALE GENOMIC DNA]</scope>
    <source>
        <strain evidence="4">JCM 31202</strain>
    </source>
</reference>
<dbReference type="EMBL" id="JBHTJA010000005">
    <property type="protein sequence ID" value="MFD0899740.1"/>
    <property type="molecule type" value="Genomic_DNA"/>
</dbReference>
<dbReference type="EC" id="3.-.-.-" evidence="3"/>
<feature type="signal peptide" evidence="1">
    <location>
        <begin position="1"/>
        <end position="25"/>
    </location>
</feature>
<dbReference type="Gene3D" id="3.40.710.10">
    <property type="entry name" value="DD-peptidase/beta-lactamase superfamily"/>
    <property type="match status" value="1"/>
</dbReference>
<proteinExistence type="predicted"/>
<dbReference type="InterPro" id="IPR050491">
    <property type="entry name" value="AmpC-like"/>
</dbReference>
<protein>
    <submittedName>
        <fullName evidence="3">Serine hydrolase domain-containing protein</fullName>
        <ecNumber evidence="3">3.-.-.-</ecNumber>
    </submittedName>
</protein>
<evidence type="ECO:0000313" key="3">
    <source>
        <dbReference type="EMBL" id="MFD0899740.1"/>
    </source>
</evidence>
<evidence type="ECO:0000256" key="1">
    <source>
        <dbReference type="SAM" id="SignalP"/>
    </source>
</evidence>
<dbReference type="PANTHER" id="PTHR46825">
    <property type="entry name" value="D-ALANYL-D-ALANINE-CARBOXYPEPTIDASE/ENDOPEPTIDASE AMPH"/>
    <property type="match status" value="1"/>
</dbReference>
<feature type="domain" description="Beta-lactamase-related" evidence="2">
    <location>
        <begin position="33"/>
        <end position="352"/>
    </location>
</feature>
<keyword evidence="3" id="KW-0378">Hydrolase</keyword>
<comment type="caution">
    <text evidence="3">The sequence shown here is derived from an EMBL/GenBank/DDBJ whole genome shotgun (WGS) entry which is preliminary data.</text>
</comment>
<dbReference type="PANTHER" id="PTHR46825:SF7">
    <property type="entry name" value="D-ALANYL-D-ALANINE CARBOXYPEPTIDASE"/>
    <property type="match status" value="1"/>
</dbReference>
<organism evidence="3 4">
    <name type="scientific">Actinomadura sediminis</name>
    <dbReference type="NCBI Taxonomy" id="1038904"/>
    <lineage>
        <taxon>Bacteria</taxon>
        <taxon>Bacillati</taxon>
        <taxon>Actinomycetota</taxon>
        <taxon>Actinomycetes</taxon>
        <taxon>Streptosporangiales</taxon>
        <taxon>Thermomonosporaceae</taxon>
        <taxon>Actinomadura</taxon>
    </lineage>
</organism>
<keyword evidence="4" id="KW-1185">Reference proteome</keyword>
<dbReference type="GO" id="GO:0016787">
    <property type="term" value="F:hydrolase activity"/>
    <property type="evidence" value="ECO:0007669"/>
    <property type="project" value="UniProtKB-KW"/>
</dbReference>
<dbReference type="SUPFAM" id="SSF56601">
    <property type="entry name" value="beta-lactamase/transpeptidase-like"/>
    <property type="match status" value="1"/>
</dbReference>
<keyword evidence="1" id="KW-0732">Signal</keyword>
<dbReference type="InterPro" id="IPR001466">
    <property type="entry name" value="Beta-lactam-related"/>
</dbReference>
<sequence length="366" mass="38883">MLRRTIAATALAGLAAAGTAVPAAAGEDRPRLRRLLHTLTTDDGAPGALAAIRDRHGRTVLTSGVADVRTGAPMPRRAHWRIGSVTKSFTATTVLLLVEDGRVDLDAPVERYLPGLVRGNGNDGRDITVRQLLQHTSGLPDFLEHLGIGRVVENPLEQHDRADLLALALAHPPEFAPGTGWSYSNTGYLLAGLIVEAVTGDPLADVVERRVLEPLRLDGTRAPGDATGLPRPHPRGYVRMDGALLDRTRLNTSPAWAGGDLVSDASDLDRFYAALLGGRVLRPETLREMKRTTEVSPDYGLGLRRFPRSCGAAGWGHAGDIIGFSTVTGATGDGRTATVMVNVKPGLSDAGEQRVKDAFDAALCDD</sequence>
<dbReference type="RefSeq" id="WP_378296624.1">
    <property type="nucleotide sequence ID" value="NZ_JBHTJA010000005.1"/>
</dbReference>
<accession>A0ABW3EJ51</accession>
<name>A0ABW3EJ51_9ACTN</name>
<dbReference type="Pfam" id="PF00144">
    <property type="entry name" value="Beta-lactamase"/>
    <property type="match status" value="1"/>
</dbReference>
<dbReference type="Proteomes" id="UP001596972">
    <property type="component" value="Unassembled WGS sequence"/>
</dbReference>
<feature type="chain" id="PRO_5045654334" evidence="1">
    <location>
        <begin position="26"/>
        <end position="366"/>
    </location>
</feature>